<dbReference type="Proteomes" id="UP000826725">
    <property type="component" value="Chromosome"/>
</dbReference>
<gene>
    <name evidence="2" type="ORF">DGMP_02720</name>
</gene>
<dbReference type="AlphaFoldDB" id="A0A8D5FJZ6"/>
<evidence type="ECO:0000313" key="2">
    <source>
        <dbReference type="EMBL" id="BCL59579.1"/>
    </source>
</evidence>
<sequence>MGIFHKVKVGEKIISPIDWEMSPNLSFGTYESWGGRERVRNNNERVYYFFVDNWGEEPKLCLMERGVKHARILADITVPVEIVKNCVENQGRSAIFEKSYAIDEPIKKWLIENVLDGGDSDLVVPRIEPEERAENMGPPLPHFNDNRFSGESIKLPAEPAIINDDEIEGCIKRWNFFDAKLNPTGKFENVLVDGGQPETVIDLKTSLMWQRGGLDIASIRTMQLNIAELNRQGFAGFDDWRQPTMEEALSLMEPERNEKGIYLHPAFSREQPFIFVAAKRKPGGYWFVDYKQGRAFWSSGTIPGGFGRLVRTFAPE</sequence>
<proteinExistence type="predicted"/>
<dbReference type="EMBL" id="AP024086">
    <property type="protein sequence ID" value="BCL59579.1"/>
    <property type="molecule type" value="Genomic_DNA"/>
</dbReference>
<dbReference type="RefSeq" id="WP_228855788.1">
    <property type="nucleotide sequence ID" value="NZ_AP024086.1"/>
</dbReference>
<evidence type="ECO:0000313" key="3">
    <source>
        <dbReference type="Proteomes" id="UP000826725"/>
    </source>
</evidence>
<protein>
    <recommendedName>
        <fullName evidence="1">Lcl C-terminal domain-containing protein</fullName>
    </recommendedName>
</protein>
<name>A0A8D5FJZ6_9BACT</name>
<organism evidence="2 3">
    <name type="scientific">Desulfomarina profundi</name>
    <dbReference type="NCBI Taxonomy" id="2772557"/>
    <lineage>
        <taxon>Bacteria</taxon>
        <taxon>Pseudomonadati</taxon>
        <taxon>Thermodesulfobacteriota</taxon>
        <taxon>Desulfobulbia</taxon>
        <taxon>Desulfobulbales</taxon>
        <taxon>Desulfobulbaceae</taxon>
        <taxon>Desulfomarina</taxon>
    </lineage>
</organism>
<dbReference type="InterPro" id="IPR011460">
    <property type="entry name" value="Lcl_C"/>
</dbReference>
<dbReference type="InterPro" id="IPR059223">
    <property type="entry name" value="DVU0772-like"/>
</dbReference>
<keyword evidence="3" id="KW-1185">Reference proteome</keyword>
<dbReference type="NCBIfam" id="NF045682">
    <property type="entry name" value="DVU0772_fam"/>
    <property type="match status" value="1"/>
</dbReference>
<feature type="domain" description="Lcl C-terminal" evidence="1">
    <location>
        <begin position="198"/>
        <end position="311"/>
    </location>
</feature>
<accession>A0A8D5FJZ6</accession>
<evidence type="ECO:0000259" key="1">
    <source>
        <dbReference type="Pfam" id="PF07603"/>
    </source>
</evidence>
<reference evidence="2" key="1">
    <citation type="submission" date="2020-09" db="EMBL/GenBank/DDBJ databases">
        <title>Desulfogranum mesoprofundum gen. nov., sp. nov., a novel mesophilic, sulfate-reducing chemolithoautotroph isolated from a deep-sea hydrothermal vent chimney in the Suiyo Seamount.</title>
        <authorList>
            <person name="Hashimoto Y."/>
            <person name="Nakagawa S."/>
        </authorList>
    </citation>
    <scope>NUCLEOTIDE SEQUENCE</scope>
    <source>
        <strain evidence="2">KT2</strain>
    </source>
</reference>
<dbReference type="Pfam" id="PF07603">
    <property type="entry name" value="Lcl_C"/>
    <property type="match status" value="1"/>
</dbReference>
<dbReference type="KEGG" id="dbk:DGMP_02720"/>